<evidence type="ECO:0000313" key="2">
    <source>
        <dbReference type="EMBL" id="TLG77368.1"/>
    </source>
</evidence>
<reference evidence="2 3" key="1">
    <citation type="submission" date="2019-05" db="EMBL/GenBank/DDBJ databases">
        <title>Culicoidintestinum kansasii gen. nov., sp. nov. from the gastrointestinal tract of the biting midge, Culicoides sonorensis.</title>
        <authorList>
            <person name="Neupane S."/>
            <person name="Ghosh A."/>
            <person name="Gunther S."/>
            <person name="Martin K."/>
            <person name="Zurek L."/>
        </authorList>
    </citation>
    <scope>NUCLEOTIDE SEQUENCE [LARGE SCALE GENOMIC DNA]</scope>
    <source>
        <strain evidence="2 3">CS-1</strain>
    </source>
</reference>
<keyword evidence="1" id="KW-0472">Membrane</keyword>
<dbReference type="OrthoDB" id="2170847at2"/>
<proteinExistence type="predicted"/>
<accession>A0A5R8QH92</accession>
<sequence>MNNSIAKKFIRIFLATTILSGSSVVFFDILANSMPVSAASEPITIDSGTEHEYTIPVDSSEKIETEIPDGYVQSNTKKPNFNKENLKAYSGPVPSEIKNAFQISDNQFINILAMEGTVSQEPAVGISTMYAVLTDKQGNILSSKSIPKNINESSPPLVDSESIGEYARYSMSTQNGNSVQVFYRGQIPGDNNIDNRIATITVDGSNNISTIYSTISKGTYVPQQPVQMFNFIKGINQNVVTGDLQKSVWNLKHFEVYYINDSGVYSEQKVLTAPDYSQMLPGYDDENKFLFITSDNMVSTADGGFAATVIAYDPTISRYAVVVWNADGSIKYQYNLNAGDRITSQSDLSDSNTYYFLERKSSGGATLLQKMDLVTGDVSTLQEFPSGTNIRIYPDYDSTYGTEYSYYGSIKSATGPFAGIDDSGNGGAVTGTMSQDFSIYNASLISANGTVQQNFSKNIDGALYFTGGRTSATDFAEKPAGGWVSTNNAFFGTMTLIDDYAPALKVGSPVMINKDSVTNWDSELLNGVSVIDVFDLTKDLGNRDQSWLDERINRNPLDVELGYDWAALGLDKTKVGPNTVTYFVTDSSMQITADSKIVNVVANSTKYDSGKIVALDAHSFAISLQEAKDLTDTQAKDATYGNVVSWDMLTGTALDGNVTVDPAELATITNATAAGVYPLTYSIVENGVTVTNTIKVFVTDSSTIVDPANDVVLYANDFSVQLNVVASFDSNAALSESSAKAYSYSTGDQYPITSLSADVSAVRVATTVGPVNMDITFTGSSTTTTSVIASVLNEDTDIASDNSLALFAQNFTINLDDVTTLDAKAAAEVKAWNMNTGNDLTYKVKPDSTELAAITGAQNAGLYNLTFLVQDDQGDPDAQPGPVVSNTITVFVTDDNTKVNGDLILFANDFNLHLDEVADATSDSLKNLSGAKAYKISTAGELPDANITADTTAVKGATAVGPVNVSITYSDGTDTVTTVVASIIDDNTVINDSEAIYATNFKVAVNDVAGLDDDAIITRANAKAWNMKDGTGIDISVNGAIQATAGAYSVTFSTDAGTEKTIIATVFDDDMVIDDAKGKAIYARSFTVDIAQVDTLNSAAIIDLAGARAWSTIDGSDIDVSVASNGIQKLAGVYDVTFTTDAGTTRAVKVTVKDDNTVIDNGEALYATDFRISSDEVDGLDDVTVNAKAGAKAWKLNDGSSVSFTTEFSSIVKTPGTYPVTFTTDAGTSAVIYATVYDEDTVIDDNNDEAIYARDFIVDKSAVATLDKTAVDDLAAAKAWKLEDGSTVTFATDFAAIQDQVGAYPVAFTTTAGTTISVIASVVDADTTFDDVNKEAIYAHNFTVTTDEVATLSKTIVDGKAETKAWNTDTGALLTWVTDFSAVQSAAGAYPVIFTTTAGTTRTIMVSVTDDETIVDPVTNEALRATDFIVNLNNVATLDKTAVDTLAGAKAWKLEDGSPVTFTTAFSIAEQVGVYPVTFTTDAGTSKTVLASVVDGNTNYDVNHTVALYANNFSVALEDAANLNEAMVKDATHAAVKAWNMTSGADVTANITVNSSELQAIQNASNAGPYSLTFEVVEAGATVNKVITVFVTDDNTIVDPDKNVVLYANDFTMQLIDAASATSAQVKTLTDAKAYNYATGAQLSDTNISADVSALNTASVAEPVNVPVIFNDGNIITQVVIGSLIDEDTALDPDKNEALHAANFTLDKSEVSGLTKTIVDGKAGAKAWKLSDGSTVTFDTDFTAIAEAAGAYPVTFTTTTGVTKTVYATVTDSDTIVDPAKDTAVYAANFTLDKSEVSGLTKMIVDGKAGAKAWKLSDGSEVTFDTDFTAIQAQAGVYPVSFTTTTGVSKTVYATVTDADTIVDPDKDTVLYAANFTLNKSEVSGLTKAIVDGKAEAKAWKLSDGSEVAFDTDFTAVAEAAGAYPVTFTTTTGVTKTVYATVSDADTVVDPAKDTALYAHGFMIDKTEVAGLTKAIVDGKAEAKAWKLSDGSEVAFDTNFTAVTEAVGVYLIVFTTTTGVEQTVYVTVTDNNTVINGDEALYARNFSMEASDVASLDDTQIILLAEAKAWNINDGNSIPFTVDASQLLAEVGTYPVTFATAAGTERTIYVTVVDDNTVVVNDEALYAHSFIINIDEVAGLDEATVLAKSEAKAWNVNDLSPVSVSADFSMISAKAGAYPVQVKTVHGTTRTVYATVVDDKTVVTGDVAVRADNFELLVSQVAGLSDAQVRELAGFQAWLVNGGQDVSDYFNVDYSQVVGAVGSYAVIFDGTAIQQYSGDLISKTVIANVVADPINPDLPITGGNEFEFGLIGLLSVIAGAALIIRRKNR</sequence>
<protein>
    <submittedName>
        <fullName evidence="2">Uncharacterized protein</fullName>
    </submittedName>
</protein>
<dbReference type="EMBL" id="VBWP01000001">
    <property type="protein sequence ID" value="TLG77368.1"/>
    <property type="molecule type" value="Genomic_DNA"/>
</dbReference>
<keyword evidence="1" id="KW-1133">Transmembrane helix</keyword>
<evidence type="ECO:0000256" key="1">
    <source>
        <dbReference type="SAM" id="Phobius"/>
    </source>
</evidence>
<dbReference type="Proteomes" id="UP000306912">
    <property type="component" value="Unassembled WGS sequence"/>
</dbReference>
<keyword evidence="1" id="KW-0812">Transmembrane</keyword>
<gene>
    <name evidence="2" type="ORF">FEZ08_01745</name>
</gene>
<evidence type="ECO:0000313" key="3">
    <source>
        <dbReference type="Proteomes" id="UP000306912"/>
    </source>
</evidence>
<organism evidence="2 3">
    <name type="scientific">Culicoidibacter larvae</name>
    <dbReference type="NCBI Taxonomy" id="2579976"/>
    <lineage>
        <taxon>Bacteria</taxon>
        <taxon>Bacillati</taxon>
        <taxon>Bacillota</taxon>
        <taxon>Culicoidibacteria</taxon>
        <taxon>Culicoidibacterales</taxon>
        <taxon>Culicoidibacteraceae</taxon>
        <taxon>Culicoidibacter</taxon>
    </lineage>
</organism>
<dbReference type="InParanoid" id="A0A5R8QH92"/>
<feature type="transmembrane region" description="Helical" evidence="1">
    <location>
        <begin position="2306"/>
        <end position="2324"/>
    </location>
</feature>
<comment type="caution">
    <text evidence="2">The sequence shown here is derived from an EMBL/GenBank/DDBJ whole genome shotgun (WGS) entry which is preliminary data.</text>
</comment>
<keyword evidence="3" id="KW-1185">Reference proteome</keyword>
<dbReference type="RefSeq" id="WP_138189976.1">
    <property type="nucleotide sequence ID" value="NZ_VBWP01000001.1"/>
</dbReference>
<name>A0A5R8QH92_9FIRM</name>